<dbReference type="Proteomes" id="UP000290649">
    <property type="component" value="Unassembled WGS sequence"/>
</dbReference>
<sequence length="252" mass="29940">MTQLFDTDTIESMRTSMQTWQNDAYDSFAKKMSDKEHLFPCIPATQGFRLNHFRFAFILDPREEKAVEELATLLKEYSETSRDTGNFSSLIVLFETPLDLIQEYSVEDYEALFWSLLNRVSELDEIQWPDHIPTEADNNIWEFCFHGQQYFVYCGTPAHKQRESRRTDVFTLAITPRWVLDEFNRSPELSQKIKDNIRTRLEAYDSAPAHPELKKYGQDDNYEWKQYFLRDDETALSECPFHKLWKNNNEKA</sequence>
<organism evidence="1 2">
    <name type="scientific">Anaerobacillus alkaliphilus</name>
    <dbReference type="NCBI Taxonomy" id="1548597"/>
    <lineage>
        <taxon>Bacteria</taxon>
        <taxon>Bacillati</taxon>
        <taxon>Bacillota</taxon>
        <taxon>Bacilli</taxon>
        <taxon>Bacillales</taxon>
        <taxon>Bacillaceae</taxon>
        <taxon>Anaerobacillus</taxon>
    </lineage>
</organism>
<dbReference type="AlphaFoldDB" id="A0A4V1LGW1"/>
<reference evidence="1 2" key="1">
    <citation type="journal article" date="2019" name="Int. J. Syst. Evol. Microbiol.">
        <title>Anaerobacillus alkaliphilus sp. nov., a novel alkaliphilic and moderately halophilic bacterium.</title>
        <authorList>
            <person name="Borsodi A.K."/>
            <person name="Aszalos J.M."/>
            <person name="Bihari P."/>
            <person name="Nagy I."/>
            <person name="Schumann P."/>
            <person name="Sproer C."/>
            <person name="Kovacs A.L."/>
            <person name="Boka K."/>
            <person name="Dobosy P."/>
            <person name="Ovari M."/>
            <person name="Szili-Kovacs T."/>
            <person name="Toth E."/>
        </authorList>
    </citation>
    <scope>NUCLEOTIDE SEQUENCE [LARGE SCALE GENOMIC DNA]</scope>
    <source>
        <strain evidence="1 2">B16-10</strain>
    </source>
</reference>
<comment type="caution">
    <text evidence="1">The sequence shown here is derived from an EMBL/GenBank/DDBJ whole genome shotgun (WGS) entry which is preliminary data.</text>
</comment>
<proteinExistence type="predicted"/>
<dbReference type="PANTHER" id="PTHR40045">
    <property type="entry name" value="YCGG FAMILY PROTEIN"/>
    <property type="match status" value="1"/>
</dbReference>
<gene>
    <name evidence="1" type="ORF">DS745_01645</name>
</gene>
<evidence type="ECO:0000313" key="2">
    <source>
        <dbReference type="Proteomes" id="UP000290649"/>
    </source>
</evidence>
<dbReference type="InterPro" id="IPR014988">
    <property type="entry name" value="Uncharacterised_YqcI/YcgG"/>
</dbReference>
<dbReference type="OrthoDB" id="112290at2"/>
<dbReference type="PANTHER" id="PTHR40045:SF1">
    <property type="entry name" value="YQCI_YCGG FAMILY PROTEIN"/>
    <property type="match status" value="1"/>
</dbReference>
<keyword evidence="2" id="KW-1185">Reference proteome</keyword>
<dbReference type="EMBL" id="QOUX01000001">
    <property type="protein sequence ID" value="RXJ04115.1"/>
    <property type="molecule type" value="Genomic_DNA"/>
</dbReference>
<dbReference type="Pfam" id="PF08892">
    <property type="entry name" value="YqcI_YcgG"/>
    <property type="match status" value="1"/>
</dbReference>
<name>A0A4V1LGW1_9BACI</name>
<dbReference type="RefSeq" id="WP_129076463.1">
    <property type="nucleotide sequence ID" value="NZ_QOUX01000001.1"/>
</dbReference>
<accession>A0A4V1LGW1</accession>
<evidence type="ECO:0000313" key="1">
    <source>
        <dbReference type="EMBL" id="RXJ04115.1"/>
    </source>
</evidence>
<protein>
    <submittedName>
        <fullName evidence="1">YqcI/YcgG family protein</fullName>
    </submittedName>
</protein>